<proteinExistence type="predicted"/>
<protein>
    <submittedName>
        <fullName evidence="1">Uncharacterized protein</fullName>
    </submittedName>
</protein>
<evidence type="ECO:0000313" key="1">
    <source>
        <dbReference type="EMBL" id="AEX63267.1"/>
    </source>
</evidence>
<sequence length="61" mass="7121">MDTLYIEEIKDGKIHYKIIRSSHVLASRFKGREGRIRNNLFGKKVDMLRSCISSDPIINEK</sequence>
<gene>
    <name evidence="1" type="ORF">mv_R1065</name>
</gene>
<name>H2EFK2_9VIRU</name>
<organism evidence="1">
    <name type="scientific">Moumouvirus sp. 'Monve'</name>
    <dbReference type="NCBI Taxonomy" id="1128131"/>
    <lineage>
        <taxon>Viruses</taxon>
        <taxon>Varidnaviria</taxon>
        <taxon>Bamfordvirae</taxon>
        <taxon>Nucleocytoviricota</taxon>
        <taxon>Megaviricetes</taxon>
        <taxon>Imitervirales</taxon>
        <taxon>Mimiviridae</taxon>
        <taxon>Megamimivirinae</taxon>
        <taxon>Moumouvirus</taxon>
    </lineage>
</organism>
<reference evidence="1" key="1">
    <citation type="submission" date="2011-10" db="EMBL/GenBank/DDBJ databases">
        <title>Provirophages and transpovirons: unique mobilome of giant viruses.</title>
        <authorList>
            <person name="Desnues C."/>
            <person name="LaScola B."/>
            <person name="Yutin N."/>
            <person name="Fournous G."/>
            <person name="Koonin E."/>
            <person name="Raoult D."/>
        </authorList>
    </citation>
    <scope>NUCLEOTIDE SEQUENCE</scope>
    <source>
        <strain evidence="1">Mv13-mv</strain>
    </source>
</reference>
<dbReference type="EMBL" id="JN885999">
    <property type="protein sequence ID" value="AEX63267.1"/>
    <property type="molecule type" value="Genomic_DNA"/>
</dbReference>
<dbReference type="SUPFAM" id="SSF64484">
    <property type="entry name" value="beta and beta-prime subunits of DNA dependent RNA-polymerase"/>
    <property type="match status" value="1"/>
</dbReference>
<accession>H2EFK2</accession>